<dbReference type="SUPFAM" id="SSF48008">
    <property type="entry name" value="GntR ligand-binding domain-like"/>
    <property type="match status" value="1"/>
</dbReference>
<keyword evidence="2" id="KW-0238">DNA-binding</keyword>
<dbReference type="PROSITE" id="PS50949">
    <property type="entry name" value="HTH_GNTR"/>
    <property type="match status" value="1"/>
</dbReference>
<dbReference type="InterPro" id="IPR000524">
    <property type="entry name" value="Tscrpt_reg_HTH_GntR"/>
</dbReference>
<dbReference type="Pfam" id="PF00392">
    <property type="entry name" value="GntR"/>
    <property type="match status" value="1"/>
</dbReference>
<evidence type="ECO:0000256" key="3">
    <source>
        <dbReference type="ARBA" id="ARBA00023163"/>
    </source>
</evidence>
<dbReference type="Pfam" id="PF07729">
    <property type="entry name" value="FCD"/>
    <property type="match status" value="1"/>
</dbReference>
<organism evidence="5 6">
    <name type="scientific">Actinomadura alba</name>
    <dbReference type="NCBI Taxonomy" id="406431"/>
    <lineage>
        <taxon>Bacteria</taxon>
        <taxon>Bacillati</taxon>
        <taxon>Actinomycetota</taxon>
        <taxon>Actinomycetes</taxon>
        <taxon>Streptosporangiales</taxon>
        <taxon>Thermomonosporaceae</taxon>
        <taxon>Actinomadura</taxon>
    </lineage>
</organism>
<sequence>MPGPTPSAVEGLTADRHLLARTSTADRVADVLRTHIAEGTLAPGTRLSEASIATILGISRNTLREAFRLLIQERLLTYEMNRGVAVRELTVRDVTDAYKARLALEAAGLRNAAAAEPRLLAAVHEAVAQGERAAAREEWSAVATADLNFHRALARLAGSDRIDEFMRRLLAELRPAFHVMPSPREFHGPYLRRNRVIADLLAAGDLPAAERELTDYLDNAEAQITDRMREVRDAGGPR</sequence>
<name>A0ABR7LQ11_9ACTN</name>
<dbReference type="SUPFAM" id="SSF46785">
    <property type="entry name" value="Winged helix' DNA-binding domain"/>
    <property type="match status" value="1"/>
</dbReference>
<comment type="caution">
    <text evidence="5">The sequence shown here is derived from an EMBL/GenBank/DDBJ whole genome shotgun (WGS) entry which is preliminary data.</text>
</comment>
<feature type="domain" description="HTH gntR-type" evidence="4">
    <location>
        <begin position="22"/>
        <end position="89"/>
    </location>
</feature>
<dbReference type="Gene3D" id="1.10.10.10">
    <property type="entry name" value="Winged helix-like DNA-binding domain superfamily/Winged helix DNA-binding domain"/>
    <property type="match status" value="1"/>
</dbReference>
<dbReference type="PANTHER" id="PTHR43537:SF45">
    <property type="entry name" value="GNTR FAMILY REGULATORY PROTEIN"/>
    <property type="match status" value="1"/>
</dbReference>
<evidence type="ECO:0000256" key="2">
    <source>
        <dbReference type="ARBA" id="ARBA00023125"/>
    </source>
</evidence>
<evidence type="ECO:0000259" key="4">
    <source>
        <dbReference type="PROSITE" id="PS50949"/>
    </source>
</evidence>
<protein>
    <submittedName>
        <fullName evidence="5">GntR family transcriptional regulator</fullName>
    </submittedName>
</protein>
<accession>A0ABR7LQ11</accession>
<evidence type="ECO:0000313" key="5">
    <source>
        <dbReference type="EMBL" id="MBC6466841.1"/>
    </source>
</evidence>
<dbReference type="InterPro" id="IPR011711">
    <property type="entry name" value="GntR_C"/>
</dbReference>
<reference evidence="5 6" key="1">
    <citation type="submission" date="2020-06" db="EMBL/GenBank/DDBJ databases">
        <title>Actinomadura xiongansis sp. nov., isolated from soil of Baiyangdian.</title>
        <authorList>
            <person name="Zhang X."/>
        </authorList>
    </citation>
    <scope>NUCLEOTIDE SEQUENCE [LARGE SCALE GENOMIC DNA]</scope>
    <source>
        <strain evidence="5 6">HBUM206468</strain>
    </source>
</reference>
<dbReference type="InterPro" id="IPR036390">
    <property type="entry name" value="WH_DNA-bd_sf"/>
</dbReference>
<dbReference type="Gene3D" id="1.20.120.530">
    <property type="entry name" value="GntR ligand-binding domain-like"/>
    <property type="match status" value="1"/>
</dbReference>
<dbReference type="EMBL" id="JABVEC010000010">
    <property type="protein sequence ID" value="MBC6466841.1"/>
    <property type="molecule type" value="Genomic_DNA"/>
</dbReference>
<evidence type="ECO:0000313" key="6">
    <source>
        <dbReference type="Proteomes" id="UP000805614"/>
    </source>
</evidence>
<dbReference type="PANTHER" id="PTHR43537">
    <property type="entry name" value="TRANSCRIPTIONAL REGULATOR, GNTR FAMILY"/>
    <property type="match status" value="1"/>
</dbReference>
<keyword evidence="3" id="KW-0804">Transcription</keyword>
<keyword evidence="6" id="KW-1185">Reference proteome</keyword>
<evidence type="ECO:0000256" key="1">
    <source>
        <dbReference type="ARBA" id="ARBA00023015"/>
    </source>
</evidence>
<dbReference type="InterPro" id="IPR008920">
    <property type="entry name" value="TF_FadR/GntR_C"/>
</dbReference>
<dbReference type="Proteomes" id="UP000805614">
    <property type="component" value="Unassembled WGS sequence"/>
</dbReference>
<gene>
    <name evidence="5" type="ORF">HKK74_15215</name>
</gene>
<dbReference type="InterPro" id="IPR036388">
    <property type="entry name" value="WH-like_DNA-bd_sf"/>
</dbReference>
<dbReference type="CDD" id="cd07377">
    <property type="entry name" value="WHTH_GntR"/>
    <property type="match status" value="1"/>
</dbReference>
<keyword evidence="1" id="KW-0805">Transcription regulation</keyword>
<proteinExistence type="predicted"/>
<dbReference type="SMART" id="SM00345">
    <property type="entry name" value="HTH_GNTR"/>
    <property type="match status" value="1"/>
</dbReference>
<dbReference type="SMART" id="SM00895">
    <property type="entry name" value="FCD"/>
    <property type="match status" value="1"/>
</dbReference>